<sequence>MVTSIDVRKIFYTKKFDEVGINSASTFFGFCNNHDTTVFSEIENLDYNKTLEQNFLYAYRACALEYVKKTEACNHQKNMIKRYRNSQYYDMLNFILISTQQGFKEISEFLEIFSVEFKKPKSNRNLNIINTRIFYLPYESLIAVNSLLTIHYDFQEVLINDLSDPSRRPAPIFLNVFPQKGKTIILFSYLSVDINVYKSILSELGTFSNSKIEHFFSNLIIVHCENLFMSPQKYNNIPNKMRKLIVSKFIKTITKPPQPDYLSQGSPNLFKYLKK</sequence>
<gene>
    <name evidence="1" type="ORF">LCGC14_1400970</name>
</gene>
<evidence type="ECO:0000313" key="1">
    <source>
        <dbReference type="EMBL" id="KKM74373.1"/>
    </source>
</evidence>
<accession>A0A0F9JXE1</accession>
<protein>
    <submittedName>
        <fullName evidence="1">Uncharacterized protein</fullName>
    </submittedName>
</protein>
<dbReference type="AlphaFoldDB" id="A0A0F9JXE1"/>
<comment type="caution">
    <text evidence="1">The sequence shown here is derived from an EMBL/GenBank/DDBJ whole genome shotgun (WGS) entry which is preliminary data.</text>
</comment>
<organism evidence="1">
    <name type="scientific">marine sediment metagenome</name>
    <dbReference type="NCBI Taxonomy" id="412755"/>
    <lineage>
        <taxon>unclassified sequences</taxon>
        <taxon>metagenomes</taxon>
        <taxon>ecological metagenomes</taxon>
    </lineage>
</organism>
<reference evidence="1" key="1">
    <citation type="journal article" date="2015" name="Nature">
        <title>Complex archaea that bridge the gap between prokaryotes and eukaryotes.</title>
        <authorList>
            <person name="Spang A."/>
            <person name="Saw J.H."/>
            <person name="Jorgensen S.L."/>
            <person name="Zaremba-Niedzwiedzka K."/>
            <person name="Martijn J."/>
            <person name="Lind A.E."/>
            <person name="van Eijk R."/>
            <person name="Schleper C."/>
            <person name="Guy L."/>
            <person name="Ettema T.J."/>
        </authorList>
    </citation>
    <scope>NUCLEOTIDE SEQUENCE</scope>
</reference>
<proteinExistence type="predicted"/>
<dbReference type="EMBL" id="LAZR01009151">
    <property type="protein sequence ID" value="KKM74373.1"/>
    <property type="molecule type" value="Genomic_DNA"/>
</dbReference>
<name>A0A0F9JXE1_9ZZZZ</name>